<dbReference type="EMBL" id="JAUQSX010000011">
    <property type="protein sequence ID" value="MDO7848611.1"/>
    <property type="molecule type" value="Genomic_DNA"/>
</dbReference>
<keyword evidence="1" id="KW-0732">Signal</keyword>
<dbReference type="GO" id="GO:0003677">
    <property type="term" value="F:DNA binding"/>
    <property type="evidence" value="ECO:0007669"/>
    <property type="project" value="UniProtKB-KW"/>
</dbReference>
<feature type="signal peptide" evidence="1">
    <location>
        <begin position="1"/>
        <end position="22"/>
    </location>
</feature>
<evidence type="ECO:0000313" key="4">
    <source>
        <dbReference type="Proteomes" id="UP001167796"/>
    </source>
</evidence>
<dbReference type="PANTHER" id="PTHR34988">
    <property type="entry name" value="PROTEIN, PUTATIVE-RELATED"/>
    <property type="match status" value="1"/>
</dbReference>
<dbReference type="SUPFAM" id="SSF117856">
    <property type="entry name" value="AF0104/ALDC/Ptd012-like"/>
    <property type="match status" value="1"/>
</dbReference>
<dbReference type="PROSITE" id="PS51742">
    <property type="entry name" value="PPC"/>
    <property type="match status" value="1"/>
</dbReference>
<dbReference type="InterPro" id="IPR005175">
    <property type="entry name" value="PPC_dom"/>
</dbReference>
<keyword evidence="3" id="KW-0238">DNA-binding</keyword>
<proteinExistence type="predicted"/>
<dbReference type="Gene3D" id="3.30.1330.80">
    <property type="entry name" value="Hypothetical protein, similar to alpha- acetolactate decarboxylase, domain 2"/>
    <property type="match status" value="1"/>
</dbReference>
<gene>
    <name evidence="3" type="ORF">Q5H92_19755</name>
</gene>
<feature type="domain" description="PPC" evidence="2">
    <location>
        <begin position="53"/>
        <end position="194"/>
    </location>
</feature>
<sequence>MRPAFFKRLAATALLVAGTALAAQAQAPEYISLTTGKPVQLGKAPGLKVKLLSTSGPVKTYVLIFAKGDEVVSGLTEFAQKHNVKSAHYQAIGDALSAKVGIFDYDRKAFKVIPFPDPIEVTSLTGDIAVYNGKPVAHTHVNLATFDGLIHGGHLFELFSGPTIELILKVEPTPLYKKLNTEFDAAIIDPELTK</sequence>
<feature type="chain" id="PRO_5045566011" evidence="1">
    <location>
        <begin position="23"/>
        <end position="194"/>
    </location>
</feature>
<evidence type="ECO:0000259" key="2">
    <source>
        <dbReference type="PROSITE" id="PS51742"/>
    </source>
</evidence>
<protein>
    <submittedName>
        <fullName evidence="3">DNA-binding protein</fullName>
    </submittedName>
</protein>
<organism evidence="3 4">
    <name type="scientific">Hymenobacter mellowenesis</name>
    <dbReference type="NCBI Taxonomy" id="3063995"/>
    <lineage>
        <taxon>Bacteria</taxon>
        <taxon>Pseudomonadati</taxon>
        <taxon>Bacteroidota</taxon>
        <taxon>Cytophagia</taxon>
        <taxon>Cytophagales</taxon>
        <taxon>Hymenobacteraceae</taxon>
        <taxon>Hymenobacter</taxon>
    </lineage>
</organism>
<name>A0ABT9AFI8_9BACT</name>
<comment type="caution">
    <text evidence="3">The sequence shown here is derived from an EMBL/GenBank/DDBJ whole genome shotgun (WGS) entry which is preliminary data.</text>
</comment>
<dbReference type="Proteomes" id="UP001167796">
    <property type="component" value="Unassembled WGS sequence"/>
</dbReference>
<dbReference type="PANTHER" id="PTHR34988:SF1">
    <property type="entry name" value="DNA-BINDING PROTEIN"/>
    <property type="match status" value="1"/>
</dbReference>
<dbReference type="RefSeq" id="WP_305013281.1">
    <property type="nucleotide sequence ID" value="NZ_JAUQSX010000011.1"/>
</dbReference>
<dbReference type="CDD" id="cd11378">
    <property type="entry name" value="DUF296"/>
    <property type="match status" value="1"/>
</dbReference>
<dbReference type="Pfam" id="PF03479">
    <property type="entry name" value="PCC"/>
    <property type="match status" value="1"/>
</dbReference>
<accession>A0ABT9AFI8</accession>
<keyword evidence="4" id="KW-1185">Reference proteome</keyword>
<evidence type="ECO:0000313" key="3">
    <source>
        <dbReference type="EMBL" id="MDO7848611.1"/>
    </source>
</evidence>
<evidence type="ECO:0000256" key="1">
    <source>
        <dbReference type="SAM" id="SignalP"/>
    </source>
</evidence>
<reference evidence="3" key="1">
    <citation type="submission" date="2023-07" db="EMBL/GenBank/DDBJ databases">
        <authorList>
            <person name="Kim M.K."/>
        </authorList>
    </citation>
    <scope>NUCLEOTIDE SEQUENCE</scope>
    <source>
        <strain evidence="3">M29</strain>
    </source>
</reference>